<dbReference type="Pfam" id="PF10096">
    <property type="entry name" value="DUF2334"/>
    <property type="match status" value="1"/>
</dbReference>
<name>A0A0L0QR17_VIRPA</name>
<dbReference type="PATRIC" id="fig|1473.5.peg.2772"/>
<evidence type="ECO:0008006" key="4">
    <source>
        <dbReference type="Google" id="ProtNLM"/>
    </source>
</evidence>
<dbReference type="InterPro" id="IPR018763">
    <property type="entry name" value="DUF2334"/>
</dbReference>
<dbReference type="EMBL" id="LGTO01000007">
    <property type="protein sequence ID" value="KNE20653.1"/>
    <property type="molecule type" value="Genomic_DNA"/>
</dbReference>
<dbReference type="AlphaFoldDB" id="A0A0L0QR17"/>
<accession>A0A0L0QR17</accession>
<evidence type="ECO:0000256" key="1">
    <source>
        <dbReference type="SAM" id="Phobius"/>
    </source>
</evidence>
<gene>
    <name evidence="2" type="ORF">AFK71_20125</name>
</gene>
<sequence>MVRRLILFVSFLVIIFVSTPNLIYAKNMEQPNVLILYSINDEAQMKEIRILDSLVGQFTDQITLVEDKVFKNGQLNMFTHVIYFGGVEKNLPDTVVNAIIDYTGNFYSIGHNAARFGDKLPLQKVNGEVLINQIEFIHHAFKQKLPDERIVYSVEIDEPASVLANGYDHTNEKTPFIITDNGNYYFAGETLYSPFAEVITESFNGFFQQLDKQIVKYLRLEDVHPKANVKQLREQADFLKGKNIPYMIAVIPVYYSETETVHLSDSPELVKTLQYMQKNGASIVMHGYKHQYRKTETGEGFEFWDVDNDRPIYQSRHSAVKLKQDFDSTEEYEAYLHEAREYERAYIEDAIMNGVQELVAHKLYPLAFEAPHYTMSQQGYEVLSKYFSAYVGQVQLTDLTWKGSFSPPYKTRPNFLHGMTLYPETLGYIERGNEESLQQMVDKIDSYSMSTKTYFSAFYHPFLGIEGLKEIVESLEKVANASWLDLKEENNVVQMNDIHIESGNGHIKVDKPFIASDYERNLIVKEVGIWAIPVTLCVMILVTIFIVKRRNSKKQGSF</sequence>
<dbReference type="Proteomes" id="UP000036780">
    <property type="component" value="Unassembled WGS sequence"/>
</dbReference>
<proteinExistence type="predicted"/>
<keyword evidence="1" id="KW-0812">Transmembrane</keyword>
<feature type="transmembrane region" description="Helical" evidence="1">
    <location>
        <begin position="527"/>
        <end position="547"/>
    </location>
</feature>
<reference evidence="3" key="1">
    <citation type="submission" date="2015-07" db="EMBL/GenBank/DDBJ databases">
        <title>Fjat-10053 dsm26.</title>
        <authorList>
            <person name="Liu B."/>
            <person name="Wang J."/>
            <person name="Zhu Y."/>
            <person name="Liu G."/>
            <person name="Chen Q."/>
            <person name="Chen Z."/>
            <person name="Lan J."/>
            <person name="Che J."/>
            <person name="Ge C."/>
            <person name="Shi H."/>
            <person name="Pan Z."/>
            <person name="Liu X."/>
        </authorList>
    </citation>
    <scope>NUCLEOTIDE SEQUENCE [LARGE SCALE GENOMIC DNA]</scope>
    <source>
        <strain evidence="3">DSM 26</strain>
    </source>
</reference>
<comment type="caution">
    <text evidence="2">The sequence shown here is derived from an EMBL/GenBank/DDBJ whole genome shotgun (WGS) entry which is preliminary data.</text>
</comment>
<organism evidence="2 3">
    <name type="scientific">Virgibacillus pantothenticus</name>
    <dbReference type="NCBI Taxonomy" id="1473"/>
    <lineage>
        <taxon>Bacteria</taxon>
        <taxon>Bacillati</taxon>
        <taxon>Bacillota</taxon>
        <taxon>Bacilli</taxon>
        <taxon>Bacillales</taxon>
        <taxon>Bacillaceae</taxon>
        <taxon>Virgibacillus</taxon>
    </lineage>
</organism>
<keyword evidence="1" id="KW-1133">Transmembrane helix</keyword>
<evidence type="ECO:0000313" key="2">
    <source>
        <dbReference type="EMBL" id="KNE20653.1"/>
    </source>
</evidence>
<protein>
    <recommendedName>
        <fullName evidence="4">DUF2334 domain-containing protein</fullName>
    </recommendedName>
</protein>
<evidence type="ECO:0000313" key="3">
    <source>
        <dbReference type="Proteomes" id="UP000036780"/>
    </source>
</evidence>
<keyword evidence="3" id="KW-1185">Reference proteome</keyword>
<keyword evidence="1" id="KW-0472">Membrane</keyword>